<dbReference type="AlphaFoldDB" id="A0AAJ8AZ14"/>
<dbReference type="GO" id="GO:0031508">
    <property type="term" value="P:pericentric heterochromatin formation"/>
    <property type="evidence" value="ECO:0007669"/>
    <property type="project" value="TreeGrafter"/>
</dbReference>
<dbReference type="GO" id="GO:0006346">
    <property type="term" value="P:DNA methylation-dependent constitutive heterochromatin formation"/>
    <property type="evidence" value="ECO:0007669"/>
    <property type="project" value="TreeGrafter"/>
</dbReference>
<dbReference type="InterPro" id="IPR014001">
    <property type="entry name" value="Helicase_ATP-bd"/>
</dbReference>
<feature type="region of interest" description="Disordered" evidence="1">
    <location>
        <begin position="56"/>
        <end position="84"/>
    </location>
</feature>
<dbReference type="SMART" id="SM00487">
    <property type="entry name" value="DEXDc"/>
    <property type="match status" value="1"/>
</dbReference>
<dbReference type="InterPro" id="IPR027417">
    <property type="entry name" value="P-loop_NTPase"/>
</dbReference>
<name>A0AAJ8AZ14_LATCA</name>
<sequence length="543" mass="63622">MSCVKEESRSASPHCPKPDESEEPLGTTMETRAANDDIVKAESMTSEVVITKEMEEEEKQLMEEGERKEREMMEKARESWQRDSHGMRFKRLQHLLQKSNIYSKFLLTKMEQQQNEEKLRKEKLEKRAKKSTNSAEPDKDKKKRRRDEDYKISDVMSKEEIMSQTKKAKVEEVAPTQKKLEAEDIEKMSDSNQDIKNRLSETVRDNAKHLLHPHRKVNGQPVPTQQPQLFTGGVMRWYQIEGIEWLRMLWENGINGILADEMGLGKTIQTISFLSYLFHQHQLYGPFLLVVPLSTLTSWQREFDTWAPDMNVVVYLGDVMSRKTIRDYEWVNHQTKRIRFNALLTTYEILLKDKGVLGNINWAFLGVDEAHRLKNDDSLLYKTLMEFRSNHRLLITGTPLQNSLKELWSLLHFLMPDKFDSWEDFEDEHGKGRENGYQSLHKVLEPFLLRRVKKDVEKSLPAKVEQILRVDMTAQQKQFYKWILTRNYKALAKGTRGSSAGFLNIVMELKKCCNHCFLIKQPEDGDTETQQEHLQVSLLMNPV</sequence>
<gene>
    <name evidence="4" type="primary">LOC108889805</name>
</gene>
<reference evidence="4" key="1">
    <citation type="journal article" date="2014" name="Front. Genet.">
        <title>Primary analysis of repeat elements of the Asian seabass (Lates calcarifer) transcriptome and genome.</title>
        <authorList>
            <person name="Kuznetsova I.S."/>
            <person name="Thevasagayam N.M."/>
            <person name="Sridatta P.S."/>
            <person name="Komissarov A.S."/>
            <person name="Saju J.M."/>
            <person name="Ngoh S.Y."/>
            <person name="Jiang J."/>
            <person name="Shen X."/>
            <person name="Orban L."/>
        </authorList>
    </citation>
    <scope>NUCLEOTIDE SEQUENCE</scope>
</reference>
<protein>
    <submittedName>
        <fullName evidence="4">Chromodomain-helicase-DNA-binding protein 2</fullName>
    </submittedName>
</protein>
<feature type="compositionally biased region" description="Basic and acidic residues" evidence="1">
    <location>
        <begin position="115"/>
        <end position="125"/>
    </location>
</feature>
<reference evidence="4" key="2">
    <citation type="submission" date="2025-08" db="UniProtKB">
        <authorList>
            <consortium name="RefSeq"/>
        </authorList>
    </citation>
    <scope>IDENTIFICATION</scope>
</reference>
<evidence type="ECO:0000313" key="3">
    <source>
        <dbReference type="Proteomes" id="UP000694890"/>
    </source>
</evidence>
<dbReference type="RefSeq" id="XP_050923341.1">
    <property type="nucleotide sequence ID" value="XM_051067384.1"/>
</dbReference>
<dbReference type="KEGG" id="lcf:108889805"/>
<dbReference type="PANTHER" id="PTHR47161">
    <property type="entry name" value="LYMPHOID-SPECIFIC HELICASE"/>
    <property type="match status" value="1"/>
</dbReference>
<dbReference type="GO" id="GO:0005721">
    <property type="term" value="C:pericentric heterochromatin"/>
    <property type="evidence" value="ECO:0007669"/>
    <property type="project" value="TreeGrafter"/>
</dbReference>
<dbReference type="SUPFAM" id="SSF52540">
    <property type="entry name" value="P-loop containing nucleoside triphosphate hydrolases"/>
    <property type="match status" value="2"/>
</dbReference>
<dbReference type="GeneID" id="108889805"/>
<dbReference type="PANTHER" id="PTHR47161:SF1">
    <property type="entry name" value="LYMPHOID-SPECIFIC HELICASE"/>
    <property type="match status" value="1"/>
</dbReference>
<feature type="region of interest" description="Disordered" evidence="1">
    <location>
        <begin position="114"/>
        <end position="152"/>
    </location>
</feature>
<accession>A0AAJ8AZ14</accession>
<evidence type="ECO:0000313" key="4">
    <source>
        <dbReference type="RefSeq" id="XP_050923341.1"/>
    </source>
</evidence>
<evidence type="ECO:0000256" key="1">
    <source>
        <dbReference type="SAM" id="MobiDB-lite"/>
    </source>
</evidence>
<dbReference type="GO" id="GO:0005524">
    <property type="term" value="F:ATP binding"/>
    <property type="evidence" value="ECO:0007669"/>
    <property type="project" value="InterPro"/>
</dbReference>
<dbReference type="InterPro" id="IPR000330">
    <property type="entry name" value="SNF2_N"/>
</dbReference>
<feature type="region of interest" description="Disordered" evidence="1">
    <location>
        <begin position="1"/>
        <end position="37"/>
    </location>
</feature>
<proteinExistence type="predicted"/>
<evidence type="ECO:0000259" key="2">
    <source>
        <dbReference type="PROSITE" id="PS51192"/>
    </source>
</evidence>
<dbReference type="GO" id="GO:0005634">
    <property type="term" value="C:nucleus"/>
    <property type="evidence" value="ECO:0007669"/>
    <property type="project" value="TreeGrafter"/>
</dbReference>
<organism evidence="3 4">
    <name type="scientific">Lates calcarifer</name>
    <name type="common">Barramundi</name>
    <name type="synonym">Holocentrus calcarifer</name>
    <dbReference type="NCBI Taxonomy" id="8187"/>
    <lineage>
        <taxon>Eukaryota</taxon>
        <taxon>Metazoa</taxon>
        <taxon>Chordata</taxon>
        <taxon>Craniata</taxon>
        <taxon>Vertebrata</taxon>
        <taxon>Euteleostomi</taxon>
        <taxon>Actinopterygii</taxon>
        <taxon>Neopterygii</taxon>
        <taxon>Teleostei</taxon>
        <taxon>Neoteleostei</taxon>
        <taxon>Acanthomorphata</taxon>
        <taxon>Carangaria</taxon>
        <taxon>Carangaria incertae sedis</taxon>
        <taxon>Centropomidae</taxon>
        <taxon>Lates</taxon>
    </lineage>
</organism>
<dbReference type="PROSITE" id="PS51192">
    <property type="entry name" value="HELICASE_ATP_BIND_1"/>
    <property type="match status" value="1"/>
</dbReference>
<dbReference type="Gene3D" id="3.40.50.10810">
    <property type="entry name" value="Tandem AAA-ATPase domain"/>
    <property type="match status" value="1"/>
</dbReference>
<dbReference type="GO" id="GO:0044027">
    <property type="term" value="P:negative regulation of gene expression via chromosomal CpG island methylation"/>
    <property type="evidence" value="ECO:0007669"/>
    <property type="project" value="TreeGrafter"/>
</dbReference>
<feature type="domain" description="Helicase ATP-binding" evidence="2">
    <location>
        <begin position="247"/>
        <end position="417"/>
    </location>
</feature>
<dbReference type="FunFam" id="3.40.50.10810:FF:000007">
    <property type="entry name" value="Chromodomain-helicase-DNA-binding protein 2 isoform 1"/>
    <property type="match status" value="1"/>
</dbReference>
<dbReference type="Proteomes" id="UP000694890">
    <property type="component" value="Unplaced"/>
</dbReference>
<feature type="compositionally biased region" description="Basic and acidic residues" evidence="1">
    <location>
        <begin position="59"/>
        <end position="84"/>
    </location>
</feature>
<feature type="compositionally biased region" description="Basic and acidic residues" evidence="1">
    <location>
        <begin position="136"/>
        <end position="152"/>
    </location>
</feature>
<dbReference type="GO" id="GO:0003682">
    <property type="term" value="F:chromatin binding"/>
    <property type="evidence" value="ECO:0007669"/>
    <property type="project" value="TreeGrafter"/>
</dbReference>
<dbReference type="InterPro" id="IPR038718">
    <property type="entry name" value="SNF2-like_sf"/>
</dbReference>
<dbReference type="Pfam" id="PF00176">
    <property type="entry name" value="SNF2-rel_dom"/>
    <property type="match status" value="1"/>
</dbReference>
<dbReference type="GO" id="GO:0046651">
    <property type="term" value="P:lymphocyte proliferation"/>
    <property type="evidence" value="ECO:0007669"/>
    <property type="project" value="TreeGrafter"/>
</dbReference>